<dbReference type="Proteomes" id="UP000221020">
    <property type="component" value="Unassembled WGS sequence"/>
</dbReference>
<dbReference type="Pfam" id="PF09388">
    <property type="entry name" value="SpoOE-like"/>
    <property type="match status" value="1"/>
</dbReference>
<dbReference type="AlphaFoldDB" id="A0AA91V7A4"/>
<dbReference type="PANTHER" id="PTHR41263">
    <property type="entry name" value="ASPARTYL-PHOSPHATE PHOSPHATASE YISI"/>
    <property type="match status" value="1"/>
</dbReference>
<dbReference type="EMBL" id="NVOR01000191">
    <property type="protein sequence ID" value="PED79922.1"/>
    <property type="molecule type" value="Genomic_DNA"/>
</dbReference>
<comment type="caution">
    <text evidence="2">The sequence shown here is derived from an EMBL/GenBank/DDBJ whole genome shotgun (WGS) entry which is preliminary data.</text>
</comment>
<dbReference type="GO" id="GO:0043937">
    <property type="term" value="P:regulation of sporulation"/>
    <property type="evidence" value="ECO:0007669"/>
    <property type="project" value="InterPro"/>
</dbReference>
<dbReference type="SUPFAM" id="SSF140500">
    <property type="entry name" value="BAS1536-like"/>
    <property type="match status" value="1"/>
</dbReference>
<keyword evidence="1" id="KW-0175">Coiled coil</keyword>
<protein>
    <submittedName>
        <fullName evidence="2">Transcriptional regulator</fullName>
    </submittedName>
</protein>
<dbReference type="InterPro" id="IPR018540">
    <property type="entry name" value="Spo0E-like"/>
</dbReference>
<dbReference type="InterPro" id="IPR036638">
    <property type="entry name" value="HLH_DNA-bd_sf"/>
</dbReference>
<reference evidence="2 3" key="1">
    <citation type="submission" date="2017-09" db="EMBL/GenBank/DDBJ databases">
        <title>Large-scale bioinformatics analysis of Bacillus genomes uncovers conserved roles of natural products in bacterial physiology.</title>
        <authorList>
            <consortium name="Agbiome Team Llc"/>
            <person name="Bleich R.M."/>
            <person name="Grubbs K.J."/>
            <person name="Santa Maria K.C."/>
            <person name="Allen S.E."/>
            <person name="Farag S."/>
            <person name="Shank E.A."/>
            <person name="Bowers A."/>
        </authorList>
    </citation>
    <scope>NUCLEOTIDE SEQUENCE [LARGE SCALE GENOMIC DNA]</scope>
    <source>
        <strain evidence="2 3">AFS092012</strain>
    </source>
</reference>
<evidence type="ECO:0000313" key="2">
    <source>
        <dbReference type="EMBL" id="PED79922.1"/>
    </source>
</evidence>
<gene>
    <name evidence="2" type="ORF">CON65_25680</name>
</gene>
<feature type="coiled-coil region" evidence="1">
    <location>
        <begin position="14"/>
        <end position="41"/>
    </location>
</feature>
<dbReference type="Gene3D" id="4.10.280.10">
    <property type="entry name" value="Helix-loop-helix DNA-binding domain"/>
    <property type="match status" value="1"/>
</dbReference>
<name>A0AA91V7A4_9BACI</name>
<dbReference type="InterPro" id="IPR037208">
    <property type="entry name" value="Spo0E-like_sf"/>
</dbReference>
<proteinExistence type="predicted"/>
<sequence>MNYTLKSNNMGKGSFCIEMEMRQLQDKIEDQKQELSVLVAKYGLAHDKVVLFSRDLDILINRFMNEQKNDVTLCGQLTR</sequence>
<dbReference type="InterPro" id="IPR053028">
    <property type="entry name" value="Spo0E-like_phosphatase"/>
</dbReference>
<organism evidence="2 3">
    <name type="scientific">Bacillus pseudomycoides</name>
    <dbReference type="NCBI Taxonomy" id="64104"/>
    <lineage>
        <taxon>Bacteria</taxon>
        <taxon>Bacillati</taxon>
        <taxon>Bacillota</taxon>
        <taxon>Bacilli</taxon>
        <taxon>Bacillales</taxon>
        <taxon>Bacillaceae</taxon>
        <taxon>Bacillus</taxon>
        <taxon>Bacillus cereus group</taxon>
    </lineage>
</organism>
<dbReference type="PANTHER" id="PTHR41263:SF1">
    <property type="entry name" value="ASPARTYL-PHOSPHATE PHOSPHATASE YISI"/>
    <property type="match status" value="1"/>
</dbReference>
<dbReference type="GO" id="GO:0046983">
    <property type="term" value="F:protein dimerization activity"/>
    <property type="evidence" value="ECO:0007669"/>
    <property type="project" value="InterPro"/>
</dbReference>
<accession>A0AA91V7A4</accession>
<evidence type="ECO:0000256" key="1">
    <source>
        <dbReference type="SAM" id="Coils"/>
    </source>
</evidence>
<evidence type="ECO:0000313" key="3">
    <source>
        <dbReference type="Proteomes" id="UP000221020"/>
    </source>
</evidence>